<evidence type="ECO:0000256" key="18">
    <source>
        <dbReference type="ARBA" id="ARBA00047493"/>
    </source>
</evidence>
<dbReference type="InterPro" id="IPR001650">
    <property type="entry name" value="Helicase_C-like"/>
</dbReference>
<evidence type="ECO:0000256" key="16">
    <source>
        <dbReference type="ARBA" id="ARBA00030876"/>
    </source>
</evidence>
<dbReference type="PANTHER" id="PTHR11136:SF5">
    <property type="entry name" value="FOLYLPOLYGLUTAMATE SYNTHASE, MITOCHONDRIAL"/>
    <property type="match status" value="1"/>
</dbReference>
<dbReference type="EC" id="6.3.2.17" evidence="5"/>
<evidence type="ECO:0000256" key="14">
    <source>
        <dbReference type="ARBA" id="ARBA00023242"/>
    </source>
</evidence>
<comment type="similarity">
    <text evidence="17">Belongs to the DEAD box helicase family. DECD subfamily.</text>
</comment>
<dbReference type="CDD" id="cd17950">
    <property type="entry name" value="DEADc_DDX39"/>
    <property type="match status" value="1"/>
</dbReference>
<comment type="caution">
    <text evidence="23">The sequence shown here is derived from an EMBL/GenBank/DDBJ whole genome shotgun (WGS) entry which is preliminary data.</text>
</comment>
<dbReference type="Proteomes" id="UP001249851">
    <property type="component" value="Unassembled WGS sequence"/>
</dbReference>
<dbReference type="InterPro" id="IPR036565">
    <property type="entry name" value="Mur-like_cat_sf"/>
</dbReference>
<dbReference type="EMBL" id="JARQWQ010000079">
    <property type="protein sequence ID" value="KAK2553251.1"/>
    <property type="molecule type" value="Genomic_DNA"/>
</dbReference>
<dbReference type="PROSITE" id="PS51194">
    <property type="entry name" value="HELICASE_CTER"/>
    <property type="match status" value="1"/>
</dbReference>
<dbReference type="GO" id="GO:0005524">
    <property type="term" value="F:ATP binding"/>
    <property type="evidence" value="ECO:0007669"/>
    <property type="project" value="UniProtKB-KW"/>
</dbReference>
<dbReference type="CDD" id="cd18787">
    <property type="entry name" value="SF2_C_DEAD"/>
    <property type="match status" value="1"/>
</dbReference>
<dbReference type="GO" id="GO:0004326">
    <property type="term" value="F:tetrahydrofolylpolyglutamate synthase activity"/>
    <property type="evidence" value="ECO:0007669"/>
    <property type="project" value="UniProtKB-EC"/>
</dbReference>
<dbReference type="SUPFAM" id="SSF52540">
    <property type="entry name" value="P-loop containing nucleoside triphosphate hydrolases"/>
    <property type="match status" value="1"/>
</dbReference>
<keyword evidence="8" id="KW-0479">Metal-binding</keyword>
<dbReference type="SMART" id="SM00487">
    <property type="entry name" value="DEXDc"/>
    <property type="match status" value="1"/>
</dbReference>
<dbReference type="InterPro" id="IPR036615">
    <property type="entry name" value="Mur_ligase_C_dom_sf"/>
</dbReference>
<evidence type="ECO:0000256" key="7">
    <source>
        <dbReference type="ARBA" id="ARBA00022598"/>
    </source>
</evidence>
<dbReference type="GO" id="GO:0005634">
    <property type="term" value="C:nucleus"/>
    <property type="evidence" value="ECO:0007669"/>
    <property type="project" value="UniProtKB-SubCell"/>
</dbReference>
<evidence type="ECO:0000259" key="22">
    <source>
        <dbReference type="PROSITE" id="PS51195"/>
    </source>
</evidence>
<dbReference type="InterPro" id="IPR001645">
    <property type="entry name" value="Folylpolyglutamate_synth"/>
</dbReference>
<protein>
    <recommendedName>
        <fullName evidence="16">Folylpoly-gamma-glutamate synthetase</fullName>
        <ecNumber evidence="4">3.6.4.13</ecNumber>
        <ecNumber evidence="5">6.3.2.17</ecNumber>
    </recommendedName>
    <alternativeName>
        <fullName evidence="15">Tetrahydrofolylpolyglutamate synthase</fullName>
    </alternativeName>
</protein>
<dbReference type="Pfam" id="PF00270">
    <property type="entry name" value="DEAD"/>
    <property type="match status" value="1"/>
</dbReference>
<dbReference type="PROSITE" id="PS51192">
    <property type="entry name" value="HELICASE_ATP_BIND_1"/>
    <property type="match status" value="1"/>
</dbReference>
<evidence type="ECO:0000259" key="21">
    <source>
        <dbReference type="PROSITE" id="PS51194"/>
    </source>
</evidence>
<dbReference type="Gene3D" id="3.40.50.300">
    <property type="entry name" value="P-loop containing nucleotide triphosphate hydrolases"/>
    <property type="match status" value="2"/>
</dbReference>
<evidence type="ECO:0000256" key="2">
    <source>
        <dbReference type="ARBA" id="ARBA00005150"/>
    </source>
</evidence>
<dbReference type="Pfam" id="PF00271">
    <property type="entry name" value="Helicase_C"/>
    <property type="match status" value="1"/>
</dbReference>
<dbReference type="GO" id="GO:0003676">
    <property type="term" value="F:nucleic acid binding"/>
    <property type="evidence" value="ECO:0007669"/>
    <property type="project" value="InterPro"/>
</dbReference>
<evidence type="ECO:0000256" key="6">
    <source>
        <dbReference type="ARBA" id="ARBA00022563"/>
    </source>
</evidence>
<evidence type="ECO:0000256" key="9">
    <source>
        <dbReference type="ARBA" id="ARBA00022741"/>
    </source>
</evidence>
<dbReference type="InterPro" id="IPR014001">
    <property type="entry name" value="Helicase_ATP-bd"/>
</dbReference>
<evidence type="ECO:0000256" key="4">
    <source>
        <dbReference type="ARBA" id="ARBA00012552"/>
    </source>
</evidence>
<evidence type="ECO:0000256" key="12">
    <source>
        <dbReference type="ARBA" id="ARBA00022840"/>
    </source>
</evidence>
<evidence type="ECO:0000256" key="10">
    <source>
        <dbReference type="ARBA" id="ARBA00022801"/>
    </source>
</evidence>
<gene>
    <name evidence="23" type="ORF">P5673_025452</name>
</gene>
<dbReference type="SUPFAM" id="SSF53623">
    <property type="entry name" value="MurD-like peptide ligases, catalytic domain"/>
    <property type="match status" value="1"/>
</dbReference>
<evidence type="ECO:0000313" key="24">
    <source>
        <dbReference type="Proteomes" id="UP001249851"/>
    </source>
</evidence>
<evidence type="ECO:0000256" key="8">
    <source>
        <dbReference type="ARBA" id="ARBA00022723"/>
    </source>
</evidence>
<dbReference type="GO" id="GO:0046872">
    <property type="term" value="F:metal ion binding"/>
    <property type="evidence" value="ECO:0007669"/>
    <property type="project" value="UniProtKB-KW"/>
</dbReference>
<reference evidence="23" key="2">
    <citation type="journal article" date="2023" name="Science">
        <title>Genomic signatures of disease resistance in endangered staghorn corals.</title>
        <authorList>
            <person name="Vollmer S.V."/>
            <person name="Selwyn J.D."/>
            <person name="Despard B.A."/>
            <person name="Roesel C.L."/>
        </authorList>
    </citation>
    <scope>NUCLEOTIDE SEQUENCE</scope>
    <source>
        <strain evidence="23">K2</strain>
    </source>
</reference>
<evidence type="ECO:0000256" key="15">
    <source>
        <dbReference type="ARBA" id="ARBA00030592"/>
    </source>
</evidence>
<keyword evidence="13" id="KW-0460">Magnesium</keyword>
<keyword evidence="10" id="KW-0378">Hydrolase</keyword>
<dbReference type="PANTHER" id="PTHR11136">
    <property type="entry name" value="FOLYLPOLYGLUTAMATE SYNTHASE-RELATED"/>
    <property type="match status" value="1"/>
</dbReference>
<evidence type="ECO:0000259" key="20">
    <source>
        <dbReference type="PROSITE" id="PS51192"/>
    </source>
</evidence>
<comment type="catalytic activity">
    <reaction evidence="18">
        <text>(6S)-5,6,7,8-tetrahydrofolyl-(gamma-L-Glu)(n) + L-glutamate + ATP = (6S)-5,6,7,8-tetrahydrofolyl-(gamma-L-Glu)(n+1) + ADP + phosphate + H(+)</text>
        <dbReference type="Rhea" id="RHEA:10580"/>
        <dbReference type="Rhea" id="RHEA-COMP:14738"/>
        <dbReference type="Rhea" id="RHEA-COMP:14740"/>
        <dbReference type="ChEBI" id="CHEBI:15378"/>
        <dbReference type="ChEBI" id="CHEBI:29985"/>
        <dbReference type="ChEBI" id="CHEBI:30616"/>
        <dbReference type="ChEBI" id="CHEBI:43474"/>
        <dbReference type="ChEBI" id="CHEBI:141005"/>
        <dbReference type="ChEBI" id="CHEBI:456216"/>
        <dbReference type="EC" id="6.3.2.17"/>
    </reaction>
</comment>
<dbReference type="GO" id="GO:0005739">
    <property type="term" value="C:mitochondrion"/>
    <property type="evidence" value="ECO:0007669"/>
    <property type="project" value="TreeGrafter"/>
</dbReference>
<feature type="short sequence motif" description="Q motif" evidence="19">
    <location>
        <begin position="46"/>
        <end position="74"/>
    </location>
</feature>
<dbReference type="InterPro" id="IPR018109">
    <property type="entry name" value="Folylpolyglutamate_synth_CS"/>
</dbReference>
<organism evidence="23 24">
    <name type="scientific">Acropora cervicornis</name>
    <name type="common">Staghorn coral</name>
    <dbReference type="NCBI Taxonomy" id="6130"/>
    <lineage>
        <taxon>Eukaryota</taxon>
        <taxon>Metazoa</taxon>
        <taxon>Cnidaria</taxon>
        <taxon>Anthozoa</taxon>
        <taxon>Hexacorallia</taxon>
        <taxon>Scleractinia</taxon>
        <taxon>Astrocoeniina</taxon>
        <taxon>Acroporidae</taxon>
        <taxon>Acropora</taxon>
    </lineage>
</organism>
<evidence type="ECO:0000256" key="19">
    <source>
        <dbReference type="PROSITE-ProRule" id="PRU00552"/>
    </source>
</evidence>
<evidence type="ECO:0000256" key="5">
    <source>
        <dbReference type="ARBA" id="ARBA00013025"/>
    </source>
</evidence>
<keyword evidence="24" id="KW-1185">Reference proteome</keyword>
<dbReference type="Gene3D" id="3.40.1190.10">
    <property type="entry name" value="Mur-like, catalytic domain"/>
    <property type="match status" value="1"/>
</dbReference>
<feature type="domain" description="DEAD-box RNA helicase Q" evidence="22">
    <location>
        <begin position="46"/>
        <end position="74"/>
    </location>
</feature>
<evidence type="ECO:0000313" key="23">
    <source>
        <dbReference type="EMBL" id="KAK2553251.1"/>
    </source>
</evidence>
<dbReference type="SUPFAM" id="SSF53244">
    <property type="entry name" value="MurD-like peptide ligases, peptide-binding domain"/>
    <property type="match status" value="1"/>
</dbReference>
<evidence type="ECO:0000256" key="13">
    <source>
        <dbReference type="ARBA" id="ARBA00022842"/>
    </source>
</evidence>
<dbReference type="InterPro" id="IPR011545">
    <property type="entry name" value="DEAD/DEAH_box_helicase_dom"/>
</dbReference>
<dbReference type="FunFam" id="3.40.50.300:FF:000111">
    <property type="entry name" value="DEAD-box ATP-dependent RNA helicase"/>
    <property type="match status" value="1"/>
</dbReference>
<dbReference type="AlphaFoldDB" id="A0AAD9Q2N5"/>
<keyword evidence="9" id="KW-0547">Nucleotide-binding</keyword>
<evidence type="ECO:0000256" key="1">
    <source>
        <dbReference type="ARBA" id="ARBA00004123"/>
    </source>
</evidence>
<sequence>MAEDGDAETELLDYEEEETETTVETQAVKDHAKKDVKGTYVSIHSSGFRDFLLKPELLRAIVDCGFEHPSEVQHECIPQAILGMDIICQAKSGMGKTAVFVLATLQQLEQIDGQVSVLVMCHTRELAFQISKEYERFSKYMNNIKVSVFFGGISIKKDQQTLKTNCPHIVVGTPGRILALAREKSLNLKHIKHFILDECDKMLEQLDMRRDVQEVFRMTPHEKQVMMFSATLAKEIRPVCKKFMQDPMEVYVDDETKLTLHGLQQYYCKLKDQEKNRKLFDLLDVLEFNQVIIFVKSVQRCQALAQLLVEQNFPAIHIHRGMQQEERLSNYKQFKDFSKRMLVATNLFGRGMDIERVNIVFNYDMPDDSDTYLHRVARAGRFGTKGLAITFVCDEKDAKVLNEVQDRFEVNVGELPEEIDLTSYRSIGTMWNPAEVSGFCINHAWRQTRESKGRRQRLMVAILKFLLSRRFSTVLDVTTKAMKQRNYEDAVKNLNSLQTNAQVLAEIRRSKDRNASNSLPEMRQFTERAGVKLEDLDKLSVIHISGTKGKGSTCAFCESILRHQGLKTGFYSSPHLMEVRERIQINGTPLPKDKFAKYFFDCWDNLCNNGDEHGKSNMPAYFRFLTLISFHVFLQEKPGVPAFTVPQPENALAVVADRAREIKLCTTWLRRKDEYLRESLSTTDSLERNLNSEEPLEKKVKYFVPVAETFDIPDPFRNGLKNTRWLGRNQVIVRPRLTFYLDGAHTPRSMEACAKWFKKRADEEKENESGNVVRVLLFNLTGDRDPDNLLRPIMRCNFDYAMFSPNIANLEPKLNDADLTNFMVTRDNQLQWCVENQRVWIALRGAEFPGRANPQSNCTNNDTAMENGFDDDEQSALFASVSQAISWLVAGTDPLIPPSSTGGYPLPGFISEAKRIQVLVCGSLHLVGITMKVLGPEIVGNM</sequence>
<evidence type="ECO:0000256" key="3">
    <source>
        <dbReference type="ARBA" id="ARBA00008276"/>
    </source>
</evidence>
<proteinExistence type="inferred from homology"/>
<dbReference type="Gene3D" id="3.90.190.20">
    <property type="entry name" value="Mur ligase, C-terminal domain"/>
    <property type="match status" value="1"/>
</dbReference>
<dbReference type="InterPro" id="IPR014014">
    <property type="entry name" value="RNA_helicase_DEAD_Q_motif"/>
</dbReference>
<dbReference type="GO" id="GO:0016787">
    <property type="term" value="F:hydrolase activity"/>
    <property type="evidence" value="ECO:0007669"/>
    <property type="project" value="UniProtKB-KW"/>
</dbReference>
<dbReference type="SMART" id="SM00490">
    <property type="entry name" value="HELICc"/>
    <property type="match status" value="1"/>
</dbReference>
<evidence type="ECO:0000256" key="17">
    <source>
        <dbReference type="ARBA" id="ARBA00038213"/>
    </source>
</evidence>
<comment type="subcellular location">
    <subcellularLocation>
        <location evidence="1">Nucleus</location>
    </subcellularLocation>
</comment>
<dbReference type="InterPro" id="IPR027417">
    <property type="entry name" value="P-loop_NTPase"/>
</dbReference>
<reference evidence="23" key="1">
    <citation type="journal article" date="2023" name="G3 (Bethesda)">
        <title>Whole genome assembly and annotation of the endangered Caribbean coral Acropora cervicornis.</title>
        <authorList>
            <person name="Selwyn J.D."/>
            <person name="Vollmer S.V."/>
        </authorList>
    </citation>
    <scope>NUCLEOTIDE SEQUENCE</scope>
    <source>
        <strain evidence="23">K2</strain>
    </source>
</reference>
<dbReference type="GO" id="GO:0005829">
    <property type="term" value="C:cytosol"/>
    <property type="evidence" value="ECO:0007669"/>
    <property type="project" value="TreeGrafter"/>
</dbReference>
<dbReference type="GO" id="GO:0003724">
    <property type="term" value="F:RNA helicase activity"/>
    <property type="evidence" value="ECO:0007669"/>
    <property type="project" value="UniProtKB-EC"/>
</dbReference>
<dbReference type="PROSITE" id="PS51195">
    <property type="entry name" value="Q_MOTIF"/>
    <property type="match status" value="1"/>
</dbReference>
<keyword evidence="11 23" id="KW-0347">Helicase</keyword>
<dbReference type="EC" id="3.6.4.13" evidence="4"/>
<name>A0AAD9Q2N5_ACRCE</name>
<comment type="similarity">
    <text evidence="3">Belongs to the folylpolyglutamate synthase family.</text>
</comment>
<accession>A0AAD9Q2N5</accession>
<dbReference type="PROSITE" id="PS01011">
    <property type="entry name" value="FOLYLPOLYGLU_SYNT_1"/>
    <property type="match status" value="1"/>
</dbReference>
<comment type="pathway">
    <text evidence="2">Cofactor biosynthesis; tetrahydrofolylpolyglutamate biosynthesis.</text>
</comment>
<keyword evidence="14" id="KW-0539">Nucleus</keyword>
<dbReference type="GO" id="GO:0006730">
    <property type="term" value="P:one-carbon metabolic process"/>
    <property type="evidence" value="ECO:0007669"/>
    <property type="project" value="UniProtKB-KW"/>
</dbReference>
<keyword evidence="12" id="KW-0067">ATP-binding</keyword>
<keyword evidence="7" id="KW-0436">Ligase</keyword>
<evidence type="ECO:0000256" key="11">
    <source>
        <dbReference type="ARBA" id="ARBA00022806"/>
    </source>
</evidence>
<feature type="domain" description="Helicase C-terminal" evidence="21">
    <location>
        <begin position="262"/>
        <end position="423"/>
    </location>
</feature>
<dbReference type="FunFam" id="3.40.50.300:FF:000168">
    <property type="entry name" value="DEAD-box ATP-dependent RNA helicase 56-like"/>
    <property type="match status" value="1"/>
</dbReference>
<feature type="domain" description="Helicase ATP-binding" evidence="20">
    <location>
        <begin position="77"/>
        <end position="250"/>
    </location>
</feature>
<keyword evidence="6" id="KW-0554">One-carbon metabolism</keyword>